<evidence type="ECO:0000256" key="1">
    <source>
        <dbReference type="SAM" id="SignalP"/>
    </source>
</evidence>
<proteinExistence type="predicted"/>
<feature type="domain" description="DUF2059" evidence="2">
    <location>
        <begin position="106"/>
        <end position="164"/>
    </location>
</feature>
<dbReference type="OrthoDB" id="7995337at2"/>
<gene>
    <name evidence="3" type="ORF">DK427_24820</name>
</gene>
<evidence type="ECO:0000313" key="3">
    <source>
        <dbReference type="EMBL" id="AWN38559.1"/>
    </source>
</evidence>
<dbReference type="EMBL" id="CP029551">
    <property type="protein sequence ID" value="AWN38559.1"/>
    <property type="molecule type" value="Genomic_DNA"/>
</dbReference>
<accession>A0A2U8VXQ5</accession>
<feature type="chain" id="PRO_5015916922" description="DUF2059 domain-containing protein" evidence="1">
    <location>
        <begin position="32"/>
        <end position="185"/>
    </location>
</feature>
<protein>
    <recommendedName>
        <fullName evidence="2">DUF2059 domain-containing protein</fullName>
    </recommendedName>
</protein>
<sequence>MRILRTCTSRHLRGAAVGVLLVLSASSGTLAQGTPPAAPSAMPDPATLKAAREVVTQMQGDRTTTLNSMSGPMVAMMQQMGIKEQDRAQVLVQEVVLPMLTARYDDLLDIQARSFAGVLSKEDLQAIGAFYGTPAGKRLAAAQPQLAQAQLTGMTQWMGQMMPEMQTKLTQAIKAHGWGPGGKAK</sequence>
<dbReference type="InterPro" id="IPR018637">
    <property type="entry name" value="DUF2059"/>
</dbReference>
<reference evidence="3 4" key="1">
    <citation type="submission" date="2018-05" db="EMBL/GenBank/DDBJ databases">
        <title>Complete Genome Sequence of Methylobacterium sp. 17Sr1-43.</title>
        <authorList>
            <person name="Srinivasan S."/>
        </authorList>
    </citation>
    <scope>NUCLEOTIDE SEQUENCE [LARGE SCALE GENOMIC DNA]</scope>
    <source>
        <strain evidence="3 4">17Sr1-43</strain>
    </source>
</reference>
<dbReference type="Pfam" id="PF09832">
    <property type="entry name" value="DUF2059"/>
    <property type="match status" value="1"/>
</dbReference>
<name>A0A2U8VXQ5_9HYPH</name>
<organism evidence="3 4">
    <name type="scientific">Methylobacterium radiodurans</name>
    <dbReference type="NCBI Taxonomy" id="2202828"/>
    <lineage>
        <taxon>Bacteria</taxon>
        <taxon>Pseudomonadati</taxon>
        <taxon>Pseudomonadota</taxon>
        <taxon>Alphaproteobacteria</taxon>
        <taxon>Hyphomicrobiales</taxon>
        <taxon>Methylobacteriaceae</taxon>
        <taxon>Methylobacterium</taxon>
    </lineage>
</organism>
<dbReference type="Proteomes" id="UP000246058">
    <property type="component" value="Chromosome"/>
</dbReference>
<feature type="signal peptide" evidence="1">
    <location>
        <begin position="1"/>
        <end position="31"/>
    </location>
</feature>
<evidence type="ECO:0000313" key="4">
    <source>
        <dbReference type="Proteomes" id="UP000246058"/>
    </source>
</evidence>
<dbReference type="KEGG" id="meti:DK427_24820"/>
<keyword evidence="1" id="KW-0732">Signal</keyword>
<evidence type="ECO:0000259" key="2">
    <source>
        <dbReference type="Pfam" id="PF09832"/>
    </source>
</evidence>
<keyword evidence="4" id="KW-1185">Reference proteome</keyword>
<dbReference type="AlphaFoldDB" id="A0A2U8VXQ5"/>